<accession>A0A834X6F1</accession>
<protein>
    <submittedName>
        <fullName evidence="5">ARM REPEAT PROTEIN INTERACTING WITH ABF2</fullName>
    </submittedName>
</protein>
<evidence type="ECO:0000256" key="1">
    <source>
        <dbReference type="ARBA" id="ARBA00022737"/>
    </source>
</evidence>
<keyword evidence="6" id="KW-1185">Reference proteome</keyword>
<gene>
    <name evidence="5" type="ORF">G2W53_006770</name>
</gene>
<evidence type="ECO:0000313" key="6">
    <source>
        <dbReference type="Proteomes" id="UP000634136"/>
    </source>
</evidence>
<evidence type="ECO:0000313" key="5">
    <source>
        <dbReference type="EMBL" id="KAF7838288.1"/>
    </source>
</evidence>
<evidence type="ECO:0000256" key="2">
    <source>
        <dbReference type="PROSITE-ProRule" id="PRU00259"/>
    </source>
</evidence>
<feature type="region of interest" description="Disordered" evidence="3">
    <location>
        <begin position="311"/>
        <end position="330"/>
    </location>
</feature>
<dbReference type="PROSITE" id="PS50176">
    <property type="entry name" value="ARM_REPEAT"/>
    <property type="match status" value="1"/>
</dbReference>
<comment type="caution">
    <text evidence="5">The sequence shown here is derived from an EMBL/GenBank/DDBJ whole genome shotgun (WGS) entry which is preliminary data.</text>
</comment>
<dbReference type="InterPro" id="IPR000225">
    <property type="entry name" value="Armadillo"/>
</dbReference>
<keyword evidence="1" id="KW-0677">Repeat</keyword>
<dbReference type="PANTHER" id="PTHR46168:SF15">
    <property type="entry name" value="ARMADILLO REPEAT-CONTAINING DOMAIN-CONTAINING PROTEIN"/>
    <property type="match status" value="1"/>
</dbReference>
<feature type="repeat" description="ARM" evidence="2">
    <location>
        <begin position="198"/>
        <end position="230"/>
    </location>
</feature>
<dbReference type="GO" id="GO:0007166">
    <property type="term" value="P:cell surface receptor signaling pathway"/>
    <property type="evidence" value="ECO:0007669"/>
    <property type="project" value="InterPro"/>
</dbReference>
<dbReference type="Pfam" id="PF00514">
    <property type="entry name" value="Arm"/>
    <property type="match status" value="1"/>
</dbReference>
<proteinExistence type="predicted"/>
<sequence length="602" mass="65737">MANPEDEKSLQEELSLPILLGDRVIKAAQEAQSSKSDCSDVAKQVERLSAMLRAIVRLASATTTSSSLYDRPIRRILADVSKNLERALTLLRKCKKHGALFRHVFSITSAADFRKLSNLLESSIGDMKWLLSILDSSDGATSLSLPPIASNDPILAWVWSFISALQMGQLKDRADAANELASVANDNDRNKIIIMEEGGIPPLLKLLKEAASPDAQIAAANALVNIASDQHRVVEFIVESLGVPIIVQVLGDSPIRVQVAVANLVSKMAELGTIAQEEFVRVNVTRPLISLLCMDTVLDRPSIHSLVLNLTSSSSGSSSDHRKEREGESYEMKKKIKTSCAEALWKLSKGSEATCRKITETKGLLCLAKLIESETAELQFNCLMAVMEITVVAEFNAELRRVAFKPTAPAAKAVLDQLLRLIQNDQTDSVLQIPAIKSIGSLARNFPAKAPQIVGPLVAQLGSGNVDVAIEAAIALRKFVCPDNYNFACHSKAIIMEFDGVPSVMRLLQRNDRARKHGLVLLCYLAMNVGDSKALEQARALSTLKGLERPVLAQHPEMKELMTKAIDNLILYQTGAQLHRQVYNIRTIHDPSGSGCIFQPDE</sequence>
<evidence type="ECO:0000259" key="4">
    <source>
        <dbReference type="Pfam" id="PF25055"/>
    </source>
</evidence>
<feature type="domain" description="DUF7792" evidence="4">
    <location>
        <begin position="11"/>
        <end position="134"/>
    </location>
</feature>
<dbReference type="PANTHER" id="PTHR46168">
    <property type="entry name" value="ARMADILLO REPEAT ONLY 4"/>
    <property type="match status" value="1"/>
</dbReference>
<dbReference type="Gene3D" id="1.20.930.20">
    <property type="entry name" value="Adaptor protein Cbl, N-terminal domain"/>
    <property type="match status" value="1"/>
</dbReference>
<organism evidence="5 6">
    <name type="scientific">Senna tora</name>
    <dbReference type="NCBI Taxonomy" id="362788"/>
    <lineage>
        <taxon>Eukaryota</taxon>
        <taxon>Viridiplantae</taxon>
        <taxon>Streptophyta</taxon>
        <taxon>Embryophyta</taxon>
        <taxon>Tracheophyta</taxon>
        <taxon>Spermatophyta</taxon>
        <taxon>Magnoliopsida</taxon>
        <taxon>eudicotyledons</taxon>
        <taxon>Gunneridae</taxon>
        <taxon>Pentapetalae</taxon>
        <taxon>rosids</taxon>
        <taxon>fabids</taxon>
        <taxon>Fabales</taxon>
        <taxon>Fabaceae</taxon>
        <taxon>Caesalpinioideae</taxon>
        <taxon>Cassia clade</taxon>
        <taxon>Senna</taxon>
    </lineage>
</organism>
<dbReference type="InterPro" id="IPR016024">
    <property type="entry name" value="ARM-type_fold"/>
</dbReference>
<feature type="compositionally biased region" description="Basic and acidic residues" evidence="3">
    <location>
        <begin position="319"/>
        <end position="330"/>
    </location>
</feature>
<dbReference type="Gene3D" id="1.25.10.10">
    <property type="entry name" value="Leucine-rich Repeat Variant"/>
    <property type="match status" value="2"/>
</dbReference>
<dbReference type="InterPro" id="IPR011989">
    <property type="entry name" value="ARM-like"/>
</dbReference>
<dbReference type="InterPro" id="IPR036537">
    <property type="entry name" value="Adaptor_Cbl_N_dom_sf"/>
</dbReference>
<evidence type="ECO:0000256" key="3">
    <source>
        <dbReference type="SAM" id="MobiDB-lite"/>
    </source>
</evidence>
<dbReference type="InterPro" id="IPR056694">
    <property type="entry name" value="DUF7792"/>
</dbReference>
<dbReference type="Proteomes" id="UP000634136">
    <property type="component" value="Unassembled WGS sequence"/>
</dbReference>
<dbReference type="OrthoDB" id="1683831at2759"/>
<dbReference type="SUPFAM" id="SSF48371">
    <property type="entry name" value="ARM repeat"/>
    <property type="match status" value="1"/>
</dbReference>
<reference evidence="5" key="1">
    <citation type="submission" date="2020-09" db="EMBL/GenBank/DDBJ databases">
        <title>Genome-Enabled Discovery of Anthraquinone Biosynthesis in Senna tora.</title>
        <authorList>
            <person name="Kang S.-H."/>
            <person name="Pandey R.P."/>
            <person name="Lee C.-M."/>
            <person name="Sim J.-S."/>
            <person name="Jeong J.-T."/>
            <person name="Choi B.-S."/>
            <person name="Jung M."/>
            <person name="Ginzburg D."/>
            <person name="Zhao K."/>
            <person name="Won S.Y."/>
            <person name="Oh T.-J."/>
            <person name="Yu Y."/>
            <person name="Kim N.-H."/>
            <person name="Lee O.R."/>
            <person name="Lee T.-H."/>
            <person name="Bashyal P."/>
            <person name="Kim T.-S."/>
            <person name="Lee W.-H."/>
            <person name="Kawkins C."/>
            <person name="Kim C.-K."/>
            <person name="Kim J.S."/>
            <person name="Ahn B.O."/>
            <person name="Rhee S.Y."/>
            <person name="Sohng J.K."/>
        </authorList>
    </citation>
    <scope>NUCLEOTIDE SEQUENCE</scope>
    <source>
        <tissue evidence="5">Leaf</tissue>
    </source>
</reference>
<name>A0A834X6F1_9FABA</name>
<dbReference type="EMBL" id="JAAIUW010000003">
    <property type="protein sequence ID" value="KAF7838288.1"/>
    <property type="molecule type" value="Genomic_DNA"/>
</dbReference>
<dbReference type="AlphaFoldDB" id="A0A834X6F1"/>
<dbReference type="SMART" id="SM00185">
    <property type="entry name" value="ARM"/>
    <property type="match status" value="4"/>
</dbReference>
<dbReference type="Pfam" id="PF25055">
    <property type="entry name" value="DUF7792"/>
    <property type="match status" value="1"/>
</dbReference>